<evidence type="ECO:0000313" key="3">
    <source>
        <dbReference type="Proteomes" id="UP000250163"/>
    </source>
</evidence>
<sequence>MIIQGYTLLIFQFFILTDSSLFKLVGVIMGIFAEHNQLCDNRSG</sequence>
<dbReference type="EMBL" id="LS483250">
    <property type="protein sequence ID" value="SQD80112.1"/>
    <property type="molecule type" value="Genomic_DNA"/>
</dbReference>
<keyword evidence="1" id="KW-1133">Transmembrane helix</keyword>
<name>A0A330LV43_9GAMM</name>
<reference evidence="3" key="1">
    <citation type="submission" date="2018-05" db="EMBL/GenBank/DDBJ databases">
        <authorList>
            <person name="Cea G.-C."/>
            <person name="William W."/>
        </authorList>
    </citation>
    <scope>NUCLEOTIDE SEQUENCE [LARGE SCALE GENOMIC DNA]</scope>
    <source>
        <strain evidence="3">DB21MT 5</strain>
    </source>
</reference>
<proteinExistence type="predicted"/>
<evidence type="ECO:0000256" key="1">
    <source>
        <dbReference type="SAM" id="Phobius"/>
    </source>
</evidence>
<dbReference type="Proteomes" id="UP000250163">
    <property type="component" value="Chromosome MORIYA"/>
</dbReference>
<accession>A0A330LV43</accession>
<evidence type="ECO:0000313" key="2">
    <source>
        <dbReference type="EMBL" id="SQD80112.1"/>
    </source>
</evidence>
<feature type="transmembrane region" description="Helical" evidence="1">
    <location>
        <begin position="6"/>
        <end position="33"/>
    </location>
</feature>
<keyword evidence="1" id="KW-0472">Membrane</keyword>
<keyword evidence="1" id="KW-0812">Transmembrane</keyword>
<gene>
    <name evidence="2" type="ORF">MORIYA_3660</name>
</gene>
<organism evidence="2 3">
    <name type="scientific">Moritella yayanosii</name>
    <dbReference type="NCBI Taxonomy" id="69539"/>
    <lineage>
        <taxon>Bacteria</taxon>
        <taxon>Pseudomonadati</taxon>
        <taxon>Pseudomonadota</taxon>
        <taxon>Gammaproteobacteria</taxon>
        <taxon>Alteromonadales</taxon>
        <taxon>Moritellaceae</taxon>
        <taxon>Moritella</taxon>
    </lineage>
</organism>
<dbReference type="AlphaFoldDB" id="A0A330LV43"/>
<dbReference type="KEGG" id="mya:MORIYA_3660"/>
<keyword evidence="3" id="KW-1185">Reference proteome</keyword>
<protein>
    <submittedName>
        <fullName evidence="2">Uncharacterized protein</fullName>
    </submittedName>
</protein>